<organism evidence="10 11">
    <name type="scientific">Dysosmobacter segnis</name>
    <dbReference type="NCBI Taxonomy" id="2763042"/>
    <lineage>
        <taxon>Bacteria</taxon>
        <taxon>Bacillati</taxon>
        <taxon>Bacillota</taxon>
        <taxon>Clostridia</taxon>
        <taxon>Eubacteriales</taxon>
        <taxon>Oscillospiraceae</taxon>
        <taxon>Dysosmobacter</taxon>
    </lineage>
</organism>
<keyword evidence="7 9" id="KW-1133">Transmembrane helix</keyword>
<feature type="transmembrane region" description="Helical" evidence="9">
    <location>
        <begin position="339"/>
        <end position="356"/>
    </location>
</feature>
<accession>A0A923SB39</accession>
<dbReference type="PANTHER" id="PTHR30588">
    <property type="entry name" value="BRANCHED-CHAIN AMINO ACID TRANSPORT SYSTEM 2 CARRIER PROTEIN"/>
    <property type="match status" value="1"/>
</dbReference>
<feature type="transmembrane region" description="Helical" evidence="9">
    <location>
        <begin position="368"/>
        <end position="385"/>
    </location>
</feature>
<reference evidence="10" key="1">
    <citation type="submission" date="2020-08" db="EMBL/GenBank/DDBJ databases">
        <title>Genome public.</title>
        <authorList>
            <person name="Liu C."/>
            <person name="Sun Q."/>
        </authorList>
    </citation>
    <scope>NUCLEOTIDE SEQUENCE</scope>
    <source>
        <strain evidence="10">BX15</strain>
    </source>
</reference>
<feature type="transmembrane region" description="Helical" evidence="9">
    <location>
        <begin position="312"/>
        <end position="333"/>
    </location>
</feature>
<comment type="function">
    <text evidence="9">Component of the transport system for branched-chain amino acids.</text>
</comment>
<evidence type="ECO:0000256" key="1">
    <source>
        <dbReference type="ARBA" id="ARBA00004651"/>
    </source>
</evidence>
<dbReference type="GO" id="GO:0015190">
    <property type="term" value="F:L-leucine transmembrane transporter activity"/>
    <property type="evidence" value="ECO:0007669"/>
    <property type="project" value="TreeGrafter"/>
</dbReference>
<keyword evidence="8 9" id="KW-0472">Membrane</keyword>
<evidence type="ECO:0000256" key="5">
    <source>
        <dbReference type="ARBA" id="ARBA00022692"/>
    </source>
</evidence>
<dbReference type="PANTHER" id="PTHR30588:SF0">
    <property type="entry name" value="BRANCHED-CHAIN AMINO ACID PERMEASE BRNQ"/>
    <property type="match status" value="1"/>
</dbReference>
<dbReference type="GO" id="GO:0015820">
    <property type="term" value="P:L-leucine transport"/>
    <property type="evidence" value="ECO:0007669"/>
    <property type="project" value="TreeGrafter"/>
</dbReference>
<feature type="transmembrane region" description="Helical" evidence="9">
    <location>
        <begin position="119"/>
        <end position="135"/>
    </location>
</feature>
<proteinExistence type="inferred from homology"/>
<evidence type="ECO:0000313" key="10">
    <source>
        <dbReference type="EMBL" id="MBC5770662.1"/>
    </source>
</evidence>
<dbReference type="RefSeq" id="WP_187014899.1">
    <property type="nucleotide sequence ID" value="NZ_JACOQI010000008.1"/>
</dbReference>
<feature type="transmembrane region" description="Helical" evidence="9">
    <location>
        <begin position="12"/>
        <end position="30"/>
    </location>
</feature>
<evidence type="ECO:0000256" key="7">
    <source>
        <dbReference type="ARBA" id="ARBA00022989"/>
    </source>
</evidence>
<dbReference type="Gene3D" id="1.20.1730.10">
    <property type="entry name" value="Sodium/glucose cotransporter"/>
    <property type="match status" value="1"/>
</dbReference>
<keyword evidence="11" id="KW-1185">Reference proteome</keyword>
<dbReference type="Pfam" id="PF05525">
    <property type="entry name" value="Branch_AA_trans"/>
    <property type="match status" value="1"/>
</dbReference>
<evidence type="ECO:0000256" key="6">
    <source>
        <dbReference type="ARBA" id="ARBA00022970"/>
    </source>
</evidence>
<dbReference type="GO" id="GO:0005304">
    <property type="term" value="F:L-valine transmembrane transporter activity"/>
    <property type="evidence" value="ECO:0007669"/>
    <property type="project" value="TreeGrafter"/>
</dbReference>
<feature type="transmembrane region" description="Helical" evidence="9">
    <location>
        <begin position="185"/>
        <end position="204"/>
    </location>
</feature>
<feature type="transmembrane region" description="Helical" evidence="9">
    <location>
        <begin position="42"/>
        <end position="69"/>
    </location>
</feature>
<feature type="transmembrane region" description="Helical" evidence="9">
    <location>
        <begin position="224"/>
        <end position="244"/>
    </location>
</feature>
<comment type="similarity">
    <text evidence="2 9">Belongs to the branched chain amino acid transporter family.</text>
</comment>
<dbReference type="AlphaFoldDB" id="A0A923SB39"/>
<keyword evidence="4" id="KW-1003">Cell membrane</keyword>
<comment type="caution">
    <text evidence="10">The sequence shown here is derived from an EMBL/GenBank/DDBJ whole genome shotgun (WGS) entry which is preliminary data.</text>
</comment>
<keyword evidence="5 9" id="KW-0812">Transmembrane</keyword>
<evidence type="ECO:0000256" key="9">
    <source>
        <dbReference type="RuleBase" id="RU362122"/>
    </source>
</evidence>
<gene>
    <name evidence="10" type="primary">brnQ</name>
    <name evidence="10" type="ORF">H8Z83_10065</name>
</gene>
<dbReference type="Proteomes" id="UP000620327">
    <property type="component" value="Unassembled WGS sequence"/>
</dbReference>
<dbReference type="InterPro" id="IPR004685">
    <property type="entry name" value="Brnchd-chn_aa_trnsp_Livcs"/>
</dbReference>
<keyword evidence="6 9" id="KW-0029">Amino-acid transport</keyword>
<dbReference type="GO" id="GO:0005886">
    <property type="term" value="C:plasma membrane"/>
    <property type="evidence" value="ECO:0007669"/>
    <property type="project" value="UniProtKB-SubCell"/>
</dbReference>
<protein>
    <recommendedName>
        <fullName evidence="9">Branched-chain amino acid transport system carrier protein</fullName>
    </recommendedName>
</protein>
<name>A0A923SB39_9FIRM</name>
<dbReference type="EMBL" id="JACOQI010000008">
    <property type="protein sequence ID" value="MBC5770662.1"/>
    <property type="molecule type" value="Genomic_DNA"/>
</dbReference>
<dbReference type="InterPro" id="IPR038377">
    <property type="entry name" value="Na/Glc_symporter_sf"/>
</dbReference>
<keyword evidence="3 9" id="KW-0813">Transport</keyword>
<feature type="transmembrane region" description="Helical" evidence="9">
    <location>
        <begin position="147"/>
        <end position="165"/>
    </location>
</feature>
<sequence>MQEKKIKFTDVLFVGLAFFASYFGAGNLIFPPMLGLQSGSNWLSGMIGMLASGVGLPILAIIVLGMCGSVQKISDHVNKKFYTVMIGAIMILCCCVSIPRTAAVGIEMGLQGIWPGAPYLIFVILYFVIAFLFAKDRGTALDKVGKILTPIMTIILFILVVKGAVSPIGTPGAASVDNAFVNSFLGGYSTGDVLVSFLAAGVFFDSIKRKGYEGEAFRKAHVRACLIAAVCLAIVYGGLLYMGACVSTEYTPDSISNANLLLSIIRSSGGQIAIYGLCLSVVLACLTTAISQITAVADFYETATHGKLSYKVLVMIVPIVTTIVASFGLDTIVSLTSPWFSFFYPITLVMTILGIFEKKIPNDGAFKGAVYFTVIYAVLDLPHEYGFGFLDPVLNHIPLYGLGFGWIVPAIVGFIVGLIAWKGKGRTET</sequence>
<evidence type="ECO:0000256" key="3">
    <source>
        <dbReference type="ARBA" id="ARBA00022448"/>
    </source>
</evidence>
<evidence type="ECO:0000256" key="8">
    <source>
        <dbReference type="ARBA" id="ARBA00023136"/>
    </source>
</evidence>
<comment type="subcellular location">
    <subcellularLocation>
        <location evidence="1 9">Cell membrane</location>
        <topology evidence="1 9">Multi-pass membrane protein</topology>
    </subcellularLocation>
</comment>
<evidence type="ECO:0000256" key="4">
    <source>
        <dbReference type="ARBA" id="ARBA00022475"/>
    </source>
</evidence>
<feature type="transmembrane region" description="Helical" evidence="9">
    <location>
        <begin position="81"/>
        <end position="99"/>
    </location>
</feature>
<feature type="transmembrane region" description="Helical" evidence="9">
    <location>
        <begin position="272"/>
        <end position="300"/>
    </location>
</feature>
<evidence type="ECO:0000313" key="11">
    <source>
        <dbReference type="Proteomes" id="UP000620327"/>
    </source>
</evidence>
<evidence type="ECO:0000256" key="2">
    <source>
        <dbReference type="ARBA" id="ARBA00008540"/>
    </source>
</evidence>
<feature type="transmembrane region" description="Helical" evidence="9">
    <location>
        <begin position="397"/>
        <end position="421"/>
    </location>
</feature>
<dbReference type="GO" id="GO:0015818">
    <property type="term" value="P:isoleucine transport"/>
    <property type="evidence" value="ECO:0007669"/>
    <property type="project" value="TreeGrafter"/>
</dbReference>
<dbReference type="NCBIfam" id="TIGR00796">
    <property type="entry name" value="livcs"/>
    <property type="match status" value="1"/>
</dbReference>
<dbReference type="GO" id="GO:0015188">
    <property type="term" value="F:L-isoleucine transmembrane transporter activity"/>
    <property type="evidence" value="ECO:0007669"/>
    <property type="project" value="TreeGrafter"/>
</dbReference>